<gene>
    <name evidence="1" type="ORF">C5B42_00200</name>
</gene>
<dbReference type="Proteomes" id="UP000246104">
    <property type="component" value="Unassembled WGS sequence"/>
</dbReference>
<evidence type="ECO:0000313" key="1">
    <source>
        <dbReference type="EMBL" id="PWU24262.1"/>
    </source>
</evidence>
<protein>
    <submittedName>
        <fullName evidence="1">Four helix bundle protein</fullName>
    </submittedName>
</protein>
<dbReference type="NCBIfam" id="TIGR02436">
    <property type="entry name" value="four helix bundle protein"/>
    <property type="match status" value="1"/>
</dbReference>
<reference evidence="1 2" key="1">
    <citation type="submission" date="2018-02" db="EMBL/GenBank/DDBJ databases">
        <title>Genomic Reconstructions from Amazon Rainforest and Pasture Soil Reveal Novel Insights into the Physiology of Candidate Phyla in Tropical Sites.</title>
        <authorList>
            <person name="Kroeger M.E."/>
            <person name="Delmont T."/>
            <person name="Eren A.M."/>
            <person name="Guo J."/>
            <person name="Meyer K.M."/>
            <person name="Khan K."/>
            <person name="Rodrigues J.L.M."/>
            <person name="Bohannan B.J.M."/>
            <person name="Tringe S."/>
            <person name="Borges C.D."/>
            <person name="Tiedje J."/>
            <person name="Tsai S.M."/>
            <person name="Nusslein K."/>
        </authorList>
    </citation>
    <scope>NUCLEOTIDE SEQUENCE [LARGE SCALE GENOMIC DNA]</scope>
    <source>
        <strain evidence="1">Amazon FNV 2010 28 9</strain>
    </source>
</reference>
<dbReference type="AlphaFoldDB" id="A0A317JQJ6"/>
<sequence>MEKKKIVSFTDLITWKEGHALVLQLYNITKKFPIEERFSLTDQLRRAAISVTSNVAEGFGRRSQKERLQFYYLAHGSLTEIKNQLLIAKDVGYLNKDDFNSIAEQANFVHKLLQGLITKTKTTI</sequence>
<proteinExistence type="predicted"/>
<dbReference type="EMBL" id="PSRQ01000005">
    <property type="protein sequence ID" value="PWU24262.1"/>
    <property type="molecule type" value="Genomic_DNA"/>
</dbReference>
<evidence type="ECO:0000313" key="2">
    <source>
        <dbReference type="Proteomes" id="UP000246104"/>
    </source>
</evidence>
<organism evidence="1 2">
    <name type="scientific">Candidatus Cerribacteria bacterium 'Amazon FNV 2010 28 9'</name>
    <dbReference type="NCBI Taxonomy" id="2081795"/>
    <lineage>
        <taxon>Bacteria</taxon>
        <taxon>Candidatus Cerribacteria</taxon>
    </lineage>
</organism>
<dbReference type="CDD" id="cd16377">
    <property type="entry name" value="23S_rRNA_IVP_like"/>
    <property type="match status" value="1"/>
</dbReference>
<dbReference type="PANTHER" id="PTHR38471">
    <property type="entry name" value="FOUR HELIX BUNDLE PROTEIN"/>
    <property type="match status" value="1"/>
</dbReference>
<name>A0A317JQJ6_9BACT</name>
<dbReference type="InterPro" id="IPR012657">
    <property type="entry name" value="23S_rRNA-intervening_sequence"/>
</dbReference>
<dbReference type="Gene3D" id="1.20.1440.60">
    <property type="entry name" value="23S rRNA-intervening sequence"/>
    <property type="match status" value="1"/>
</dbReference>
<accession>A0A317JQJ6</accession>
<dbReference type="SUPFAM" id="SSF158446">
    <property type="entry name" value="IVS-encoded protein-like"/>
    <property type="match status" value="1"/>
</dbReference>
<dbReference type="Pfam" id="PF05635">
    <property type="entry name" value="23S_rRNA_IVP"/>
    <property type="match status" value="1"/>
</dbReference>
<dbReference type="InterPro" id="IPR036583">
    <property type="entry name" value="23S_rRNA_IVS_sf"/>
</dbReference>
<dbReference type="PANTHER" id="PTHR38471:SF2">
    <property type="entry name" value="FOUR HELIX BUNDLE PROTEIN"/>
    <property type="match status" value="1"/>
</dbReference>
<comment type="caution">
    <text evidence="1">The sequence shown here is derived from an EMBL/GenBank/DDBJ whole genome shotgun (WGS) entry which is preliminary data.</text>
</comment>